<accession>A0A940S9W0</accession>
<evidence type="ECO:0000313" key="3">
    <source>
        <dbReference type="Proteomes" id="UP000677537"/>
    </source>
</evidence>
<reference evidence="2" key="1">
    <citation type="submission" date="2021-03" db="EMBL/GenBank/DDBJ databases">
        <authorList>
            <person name="So Y."/>
        </authorList>
    </citation>
    <scope>NUCLEOTIDE SEQUENCE</scope>
    <source>
        <strain evidence="2">SG15</strain>
    </source>
</reference>
<dbReference type="Proteomes" id="UP000677537">
    <property type="component" value="Unassembled WGS sequence"/>
</dbReference>
<evidence type="ECO:0000313" key="2">
    <source>
        <dbReference type="EMBL" id="MBP0495703.1"/>
    </source>
</evidence>
<proteinExistence type="predicted"/>
<dbReference type="EMBL" id="JAGIZA010000020">
    <property type="protein sequence ID" value="MBP0495703.1"/>
    <property type="molecule type" value="Genomic_DNA"/>
</dbReference>
<protein>
    <recommendedName>
        <fullName evidence="4">DUF2188 domain-containing protein</fullName>
    </recommendedName>
</protein>
<sequence>MISYTVQPRGDRWDIAQGTLIYPGYRSEASATKAAIAVASKLGLSGEETFVWLQAADGSSKRVFASDPEPPTLDSMMQSETIRPA</sequence>
<keyword evidence="3" id="KW-1185">Reference proteome</keyword>
<feature type="compositionally biased region" description="Polar residues" evidence="1">
    <location>
        <begin position="75"/>
        <end position="85"/>
    </location>
</feature>
<organism evidence="2 3">
    <name type="scientific">Roseomonas indoligenes</name>
    <dbReference type="NCBI Taxonomy" id="2820811"/>
    <lineage>
        <taxon>Bacteria</taxon>
        <taxon>Pseudomonadati</taxon>
        <taxon>Pseudomonadota</taxon>
        <taxon>Alphaproteobacteria</taxon>
        <taxon>Acetobacterales</taxon>
        <taxon>Roseomonadaceae</taxon>
        <taxon>Roseomonas</taxon>
    </lineage>
</organism>
<evidence type="ECO:0000256" key="1">
    <source>
        <dbReference type="SAM" id="MobiDB-lite"/>
    </source>
</evidence>
<feature type="region of interest" description="Disordered" evidence="1">
    <location>
        <begin position="62"/>
        <end position="85"/>
    </location>
</feature>
<dbReference type="AlphaFoldDB" id="A0A940S9W0"/>
<gene>
    <name evidence="2" type="ORF">J5Y10_23165</name>
</gene>
<name>A0A940S9W0_9PROT</name>
<dbReference type="RefSeq" id="WP_209376499.1">
    <property type="nucleotide sequence ID" value="NZ_JAGIZA010000020.1"/>
</dbReference>
<evidence type="ECO:0008006" key="4">
    <source>
        <dbReference type="Google" id="ProtNLM"/>
    </source>
</evidence>
<comment type="caution">
    <text evidence="2">The sequence shown here is derived from an EMBL/GenBank/DDBJ whole genome shotgun (WGS) entry which is preliminary data.</text>
</comment>